<dbReference type="InterPro" id="IPR050553">
    <property type="entry name" value="Thioredoxin_ResA/DsbE_sf"/>
</dbReference>
<feature type="domain" description="Thioredoxin" evidence="2">
    <location>
        <begin position="37"/>
        <end position="171"/>
    </location>
</feature>
<dbReference type="RefSeq" id="WP_064409772.1">
    <property type="nucleotide sequence ID" value="NZ_BSAK01000007.1"/>
</dbReference>
<organism evidence="3 4">
    <name type="scientific">Mycobacteroides chelonae</name>
    <name type="common">Mycobacterium chelonae</name>
    <dbReference type="NCBI Taxonomy" id="1774"/>
    <lineage>
        <taxon>Bacteria</taxon>
        <taxon>Bacillati</taxon>
        <taxon>Actinomycetota</taxon>
        <taxon>Actinomycetes</taxon>
        <taxon>Mycobacteriales</taxon>
        <taxon>Mycobacteriaceae</taxon>
        <taxon>Mycobacteroides</taxon>
    </lineage>
</organism>
<dbReference type="PROSITE" id="PS51257">
    <property type="entry name" value="PROKAR_LIPOPROTEIN"/>
    <property type="match status" value="1"/>
</dbReference>
<dbReference type="Gene3D" id="3.40.30.10">
    <property type="entry name" value="Glutaredoxin"/>
    <property type="match status" value="1"/>
</dbReference>
<accession>A0A1S1KUU3</accession>
<comment type="caution">
    <text evidence="3">The sequence shown here is derived from an EMBL/GenBank/DDBJ whole genome shotgun (WGS) entry which is preliminary data.</text>
</comment>
<proteinExistence type="predicted"/>
<reference evidence="3 4" key="1">
    <citation type="submission" date="2016-10" db="EMBL/GenBank/DDBJ databases">
        <title>Evaluation of Human, Veterinary and Environmental Mycobacterium chelonae Isolates by Core Genome Phylogenomic Analysis, Targeted Gene Comparison, and Anti-microbial Susceptibility Patterns: A Tale of Mistaken Identities.</title>
        <authorList>
            <person name="Fogelson S.B."/>
            <person name="Camus A.C."/>
            <person name="Lorenz W."/>
            <person name="Vasireddy R."/>
            <person name="Vasireddy S."/>
            <person name="Smith T."/>
            <person name="Brown-Elliott B.A."/>
            <person name="Wallace R.J.Jr."/>
            <person name="Hasan N.A."/>
            <person name="Reischl U."/>
            <person name="Sanchez S."/>
        </authorList>
    </citation>
    <scope>NUCLEOTIDE SEQUENCE [LARGE SCALE GENOMIC DNA]</scope>
    <source>
        <strain evidence="3 4">15518</strain>
    </source>
</reference>
<dbReference type="Proteomes" id="UP000179441">
    <property type="component" value="Unassembled WGS sequence"/>
</dbReference>
<sequence length="171" mass="17906">MISRVAVSAIAVLALGIGLTGCSGADKNDTSTAGSSSSQSSRLLNFSAKTIDGADFAGSSLTGKKAVLWFWAPWCPTCQKEAPDLQRAATAHPDVTFVGVAAQDQVSAMRDFVTKYGLTFVQLADTDAAVWALYDVTHQPAFAFLGSDGNAQVVKSPLSGPELDKRIGQLH</sequence>
<dbReference type="PROSITE" id="PS00194">
    <property type="entry name" value="THIOREDOXIN_1"/>
    <property type="match status" value="1"/>
</dbReference>
<name>A0A1S1KUU3_MYCCH</name>
<evidence type="ECO:0000259" key="2">
    <source>
        <dbReference type="PROSITE" id="PS51352"/>
    </source>
</evidence>
<evidence type="ECO:0000256" key="1">
    <source>
        <dbReference type="SAM" id="SignalP"/>
    </source>
</evidence>
<dbReference type="Pfam" id="PF00578">
    <property type="entry name" value="AhpC-TSA"/>
    <property type="match status" value="1"/>
</dbReference>
<protein>
    <submittedName>
        <fullName evidence="3">Thiol:disulfide interchange protein</fullName>
    </submittedName>
</protein>
<feature type="chain" id="PRO_5010478638" evidence="1">
    <location>
        <begin position="26"/>
        <end position="171"/>
    </location>
</feature>
<dbReference type="PANTHER" id="PTHR42852">
    <property type="entry name" value="THIOL:DISULFIDE INTERCHANGE PROTEIN DSBE"/>
    <property type="match status" value="1"/>
</dbReference>
<dbReference type="SUPFAM" id="SSF52833">
    <property type="entry name" value="Thioredoxin-like"/>
    <property type="match status" value="1"/>
</dbReference>
<dbReference type="GO" id="GO:0016209">
    <property type="term" value="F:antioxidant activity"/>
    <property type="evidence" value="ECO:0007669"/>
    <property type="project" value="InterPro"/>
</dbReference>
<dbReference type="GO" id="GO:0016491">
    <property type="term" value="F:oxidoreductase activity"/>
    <property type="evidence" value="ECO:0007669"/>
    <property type="project" value="InterPro"/>
</dbReference>
<keyword evidence="1" id="KW-0732">Signal</keyword>
<dbReference type="InterPro" id="IPR036249">
    <property type="entry name" value="Thioredoxin-like_sf"/>
</dbReference>
<dbReference type="InterPro" id="IPR000866">
    <property type="entry name" value="AhpC/TSA"/>
</dbReference>
<dbReference type="AlphaFoldDB" id="A0A1S1KUU3"/>
<keyword evidence="4" id="KW-1185">Reference proteome</keyword>
<dbReference type="InterPro" id="IPR017937">
    <property type="entry name" value="Thioredoxin_CS"/>
</dbReference>
<evidence type="ECO:0000313" key="3">
    <source>
        <dbReference type="EMBL" id="OHU79426.1"/>
    </source>
</evidence>
<feature type="signal peptide" evidence="1">
    <location>
        <begin position="1"/>
        <end position="25"/>
    </location>
</feature>
<evidence type="ECO:0000313" key="4">
    <source>
        <dbReference type="Proteomes" id="UP000179441"/>
    </source>
</evidence>
<dbReference type="InterPro" id="IPR013766">
    <property type="entry name" value="Thioredoxin_domain"/>
</dbReference>
<gene>
    <name evidence="3" type="ORF">BKG84_14545</name>
</gene>
<dbReference type="PANTHER" id="PTHR42852:SF17">
    <property type="entry name" value="THIOREDOXIN-LIKE PROTEIN HI_1115"/>
    <property type="match status" value="1"/>
</dbReference>
<dbReference type="EMBL" id="MLIS01000001">
    <property type="protein sequence ID" value="OHU79426.1"/>
    <property type="molecule type" value="Genomic_DNA"/>
</dbReference>
<dbReference type="PROSITE" id="PS51352">
    <property type="entry name" value="THIOREDOXIN_2"/>
    <property type="match status" value="1"/>
</dbReference>